<dbReference type="Proteomes" id="UP000006727">
    <property type="component" value="Chromosome 17"/>
</dbReference>
<dbReference type="SMART" id="SM00220">
    <property type="entry name" value="S_TKc"/>
    <property type="match status" value="1"/>
</dbReference>
<dbReference type="PANTHER" id="PTHR44167">
    <property type="entry name" value="OVARIAN-SPECIFIC SERINE/THREONINE-PROTEIN KINASE LOK-RELATED"/>
    <property type="match status" value="1"/>
</dbReference>
<dbReference type="EnsemblPlants" id="Pp3c17_21566V3.1">
    <property type="protein sequence ID" value="PAC:32907308.CDS.1"/>
    <property type="gene ID" value="Pp3c17_21566"/>
</dbReference>
<dbReference type="PROSITE" id="PS50011">
    <property type="entry name" value="PROTEIN_KINASE_DOM"/>
    <property type="match status" value="1"/>
</dbReference>
<sequence>MDVAFDKFFIKEVNILTSVSHRNLITYYFAMKGSINGSVESFEIKDKKKYLYIEMELMQNNLNNMLEEEKEVSYIFLIDIMHQIAKRICYLHDIHIAHRGLKPENILVNIVEPKIKNKIIRHTIVKVIDFGMSKVEVGRNSIATKNNYIYGSPKYTALEALKNRFQTMEM</sequence>
<dbReference type="Gramene" id="Pp3c17_21566V3.1">
    <property type="protein sequence ID" value="PAC:32907308.CDS.1"/>
    <property type="gene ID" value="Pp3c17_21566"/>
</dbReference>
<dbReference type="GO" id="GO:0005524">
    <property type="term" value="F:ATP binding"/>
    <property type="evidence" value="ECO:0007669"/>
    <property type="project" value="InterPro"/>
</dbReference>
<dbReference type="PANTHER" id="PTHR44167:SF24">
    <property type="entry name" value="SERINE_THREONINE-PROTEIN KINASE CHK2"/>
    <property type="match status" value="1"/>
</dbReference>
<feature type="domain" description="Protein kinase" evidence="1">
    <location>
        <begin position="1"/>
        <end position="170"/>
    </location>
</feature>
<evidence type="ECO:0000313" key="4">
    <source>
        <dbReference type="Proteomes" id="UP000006727"/>
    </source>
</evidence>
<dbReference type="InterPro" id="IPR000719">
    <property type="entry name" value="Prot_kinase_dom"/>
</dbReference>
<dbReference type="EMBL" id="ABEU02000017">
    <property type="protein sequence ID" value="PNR36587.1"/>
    <property type="molecule type" value="Genomic_DNA"/>
</dbReference>
<evidence type="ECO:0000259" key="1">
    <source>
        <dbReference type="PROSITE" id="PS50011"/>
    </source>
</evidence>
<proteinExistence type="predicted"/>
<gene>
    <name evidence="2" type="ORF">PHYPA_022438</name>
</gene>
<evidence type="ECO:0000313" key="2">
    <source>
        <dbReference type="EMBL" id="PNR36587.1"/>
    </source>
</evidence>
<dbReference type="InterPro" id="IPR011009">
    <property type="entry name" value="Kinase-like_dom_sf"/>
</dbReference>
<protein>
    <recommendedName>
        <fullName evidence="1">Protein kinase domain-containing protein</fullName>
    </recommendedName>
</protein>
<name>A0A2K1J4Y0_PHYPA</name>
<reference evidence="3" key="3">
    <citation type="submission" date="2020-12" db="UniProtKB">
        <authorList>
            <consortium name="EnsemblPlants"/>
        </authorList>
    </citation>
    <scope>IDENTIFICATION</scope>
</reference>
<dbReference type="Gene3D" id="3.30.200.20">
    <property type="entry name" value="Phosphorylase Kinase, domain 1"/>
    <property type="match status" value="1"/>
</dbReference>
<accession>A0A2K1J4Y0</accession>
<dbReference type="Gene3D" id="1.10.510.10">
    <property type="entry name" value="Transferase(Phosphotransferase) domain 1"/>
    <property type="match status" value="1"/>
</dbReference>
<evidence type="ECO:0000313" key="3">
    <source>
        <dbReference type="EnsemblPlants" id="PAC:32907308.CDS.1"/>
    </source>
</evidence>
<organism evidence="2">
    <name type="scientific">Physcomitrium patens</name>
    <name type="common">Spreading-leaved earth moss</name>
    <name type="synonym">Physcomitrella patens</name>
    <dbReference type="NCBI Taxonomy" id="3218"/>
    <lineage>
        <taxon>Eukaryota</taxon>
        <taxon>Viridiplantae</taxon>
        <taxon>Streptophyta</taxon>
        <taxon>Embryophyta</taxon>
        <taxon>Bryophyta</taxon>
        <taxon>Bryophytina</taxon>
        <taxon>Bryopsida</taxon>
        <taxon>Funariidae</taxon>
        <taxon>Funariales</taxon>
        <taxon>Funariaceae</taxon>
        <taxon>Physcomitrium</taxon>
    </lineage>
</organism>
<reference evidence="2 4" key="2">
    <citation type="journal article" date="2018" name="Plant J.">
        <title>The Physcomitrella patens chromosome-scale assembly reveals moss genome structure and evolution.</title>
        <authorList>
            <person name="Lang D."/>
            <person name="Ullrich K.K."/>
            <person name="Murat F."/>
            <person name="Fuchs J."/>
            <person name="Jenkins J."/>
            <person name="Haas F.B."/>
            <person name="Piednoel M."/>
            <person name="Gundlach H."/>
            <person name="Van Bel M."/>
            <person name="Meyberg R."/>
            <person name="Vives C."/>
            <person name="Morata J."/>
            <person name="Symeonidi A."/>
            <person name="Hiss M."/>
            <person name="Muchero W."/>
            <person name="Kamisugi Y."/>
            <person name="Saleh O."/>
            <person name="Blanc G."/>
            <person name="Decker E.L."/>
            <person name="van Gessel N."/>
            <person name="Grimwood J."/>
            <person name="Hayes R.D."/>
            <person name="Graham S.W."/>
            <person name="Gunter L.E."/>
            <person name="McDaniel S.F."/>
            <person name="Hoernstein S.N.W."/>
            <person name="Larsson A."/>
            <person name="Li F.W."/>
            <person name="Perroud P.F."/>
            <person name="Phillips J."/>
            <person name="Ranjan P."/>
            <person name="Rokshar D.S."/>
            <person name="Rothfels C.J."/>
            <person name="Schneider L."/>
            <person name="Shu S."/>
            <person name="Stevenson D.W."/>
            <person name="Thummler F."/>
            <person name="Tillich M."/>
            <person name="Villarreal Aguilar J.C."/>
            <person name="Widiez T."/>
            <person name="Wong G.K."/>
            <person name="Wymore A."/>
            <person name="Zhang Y."/>
            <person name="Zimmer A.D."/>
            <person name="Quatrano R.S."/>
            <person name="Mayer K.F.X."/>
            <person name="Goodstein D."/>
            <person name="Casacuberta J.M."/>
            <person name="Vandepoele K."/>
            <person name="Reski R."/>
            <person name="Cuming A.C."/>
            <person name="Tuskan G.A."/>
            <person name="Maumus F."/>
            <person name="Salse J."/>
            <person name="Schmutz J."/>
            <person name="Rensing S.A."/>
        </authorList>
    </citation>
    <scope>NUCLEOTIDE SEQUENCE [LARGE SCALE GENOMIC DNA]</scope>
    <source>
        <strain evidence="3 4">cv. Gransden 2004</strain>
    </source>
</reference>
<dbReference type="Pfam" id="PF00069">
    <property type="entry name" value="Pkinase"/>
    <property type="match status" value="1"/>
</dbReference>
<dbReference type="AlphaFoldDB" id="A0A2K1J4Y0"/>
<dbReference type="SUPFAM" id="SSF56112">
    <property type="entry name" value="Protein kinase-like (PK-like)"/>
    <property type="match status" value="1"/>
</dbReference>
<reference evidence="2 4" key="1">
    <citation type="journal article" date="2008" name="Science">
        <title>The Physcomitrella genome reveals evolutionary insights into the conquest of land by plants.</title>
        <authorList>
            <person name="Rensing S."/>
            <person name="Lang D."/>
            <person name="Zimmer A."/>
            <person name="Terry A."/>
            <person name="Salamov A."/>
            <person name="Shapiro H."/>
            <person name="Nishiyama T."/>
            <person name="Perroud P.-F."/>
            <person name="Lindquist E."/>
            <person name="Kamisugi Y."/>
            <person name="Tanahashi T."/>
            <person name="Sakakibara K."/>
            <person name="Fujita T."/>
            <person name="Oishi K."/>
            <person name="Shin-I T."/>
            <person name="Kuroki Y."/>
            <person name="Toyoda A."/>
            <person name="Suzuki Y."/>
            <person name="Hashimoto A."/>
            <person name="Yamaguchi K."/>
            <person name="Sugano A."/>
            <person name="Kohara Y."/>
            <person name="Fujiyama A."/>
            <person name="Anterola A."/>
            <person name="Aoki S."/>
            <person name="Ashton N."/>
            <person name="Barbazuk W.B."/>
            <person name="Barker E."/>
            <person name="Bennetzen J."/>
            <person name="Bezanilla M."/>
            <person name="Blankenship R."/>
            <person name="Cho S.H."/>
            <person name="Dutcher S."/>
            <person name="Estelle M."/>
            <person name="Fawcett J.A."/>
            <person name="Gundlach H."/>
            <person name="Hanada K."/>
            <person name="Heyl A."/>
            <person name="Hicks K.A."/>
            <person name="Hugh J."/>
            <person name="Lohr M."/>
            <person name="Mayer K."/>
            <person name="Melkozernov A."/>
            <person name="Murata T."/>
            <person name="Nelson D."/>
            <person name="Pils B."/>
            <person name="Prigge M."/>
            <person name="Reiss B."/>
            <person name="Renner T."/>
            <person name="Rombauts S."/>
            <person name="Rushton P."/>
            <person name="Sanderfoot A."/>
            <person name="Schween G."/>
            <person name="Shiu S.-H."/>
            <person name="Stueber K."/>
            <person name="Theodoulou F.L."/>
            <person name="Tu H."/>
            <person name="Van de Peer Y."/>
            <person name="Verrier P.J."/>
            <person name="Waters E."/>
            <person name="Wood A."/>
            <person name="Yang L."/>
            <person name="Cove D."/>
            <person name="Cuming A."/>
            <person name="Hasebe M."/>
            <person name="Lucas S."/>
            <person name="Mishler D.B."/>
            <person name="Reski R."/>
            <person name="Grigoriev I."/>
            <person name="Quatrano R.S."/>
            <person name="Boore J.L."/>
        </authorList>
    </citation>
    <scope>NUCLEOTIDE SEQUENCE [LARGE SCALE GENOMIC DNA]</scope>
    <source>
        <strain evidence="3 4">cv. Gransden 2004</strain>
    </source>
</reference>
<dbReference type="InParanoid" id="A0A2K1J4Y0"/>
<dbReference type="GO" id="GO:0004672">
    <property type="term" value="F:protein kinase activity"/>
    <property type="evidence" value="ECO:0007669"/>
    <property type="project" value="InterPro"/>
</dbReference>
<keyword evidence="4" id="KW-1185">Reference proteome</keyword>